<evidence type="ECO:0000256" key="1">
    <source>
        <dbReference type="ARBA" id="ARBA00023002"/>
    </source>
</evidence>
<dbReference type="Proteomes" id="UP000619293">
    <property type="component" value="Unassembled WGS sequence"/>
</dbReference>
<protein>
    <submittedName>
        <fullName evidence="3">D-amino-acid oxidase</fullName>
    </submittedName>
</protein>
<evidence type="ECO:0000313" key="3">
    <source>
        <dbReference type="EMBL" id="GIF94623.1"/>
    </source>
</evidence>
<dbReference type="SUPFAM" id="SSF51971">
    <property type="entry name" value="Nucleotide-binding domain"/>
    <property type="match status" value="1"/>
</dbReference>
<name>A0A8J3KD85_9ACTN</name>
<dbReference type="Pfam" id="PF01266">
    <property type="entry name" value="DAO"/>
    <property type="match status" value="1"/>
</dbReference>
<proteinExistence type="predicted"/>
<sequence>MFTANADVTVVGSGLLGLSTAFELLRRDLTVTIVGPHADGARGQASTAAGAMLTVFSEVEADHLLDRVETEVAHRIAARQLYATWLADIAEASGVHIELTPGVWVIANGYGEDDAAQLAAIESTAKRHGWQAEYGTPTEVPGLSPQIRAFQAVWLPGEASLDPARLMAALEASVVGHPRCRWIEGTATKIEELGEHMLVTTDGATTALSAHLVLAAGAMSSRLLNEPLADQAAVPPVLSGRGVSMLVHAPFRLPAAVRTPNRGFACGSHMVPRPDGTVYLGATNRLSTEPDYNRDPDLDEVATLIHDAAAELHTALRQATLITTRVGHRPVTLDHLPLLGTTGHPMIHMASATYRCGVLLAPLAANIVADCVTAPQSHAGHPYRPTRQIATPALNDLLQDSARGLVDMLCQPGGVLPAGTDQTLAHVLHAALSEIATGNSTRAAAMRRIWQRAPMAEAVPLLLDAVGRLR</sequence>
<dbReference type="Gene3D" id="3.50.50.60">
    <property type="entry name" value="FAD/NAD(P)-binding domain"/>
    <property type="match status" value="1"/>
</dbReference>
<dbReference type="InterPro" id="IPR036188">
    <property type="entry name" value="FAD/NAD-bd_sf"/>
</dbReference>
<dbReference type="Gene3D" id="3.30.9.10">
    <property type="entry name" value="D-Amino Acid Oxidase, subunit A, domain 2"/>
    <property type="match status" value="1"/>
</dbReference>
<dbReference type="SUPFAM" id="SSF54373">
    <property type="entry name" value="FAD-linked reductases, C-terminal domain"/>
    <property type="match status" value="1"/>
</dbReference>
<keyword evidence="4" id="KW-1185">Reference proteome</keyword>
<dbReference type="InterPro" id="IPR006076">
    <property type="entry name" value="FAD-dep_OxRdtase"/>
</dbReference>
<dbReference type="GO" id="GO:0005737">
    <property type="term" value="C:cytoplasm"/>
    <property type="evidence" value="ECO:0007669"/>
    <property type="project" value="TreeGrafter"/>
</dbReference>
<gene>
    <name evidence="3" type="ORF">Cch02nite_80670</name>
</gene>
<dbReference type="EMBL" id="BONG01000107">
    <property type="protein sequence ID" value="GIF94623.1"/>
    <property type="molecule type" value="Genomic_DNA"/>
</dbReference>
<dbReference type="PANTHER" id="PTHR13847">
    <property type="entry name" value="SARCOSINE DEHYDROGENASE-RELATED"/>
    <property type="match status" value="1"/>
</dbReference>
<comment type="caution">
    <text evidence="3">The sequence shown here is derived from an EMBL/GenBank/DDBJ whole genome shotgun (WGS) entry which is preliminary data.</text>
</comment>
<dbReference type="RefSeq" id="WP_191841442.1">
    <property type="nucleotide sequence ID" value="NZ_BAAALB010000019.1"/>
</dbReference>
<accession>A0A8J3KD85</accession>
<evidence type="ECO:0000313" key="4">
    <source>
        <dbReference type="Proteomes" id="UP000619293"/>
    </source>
</evidence>
<dbReference type="PANTHER" id="PTHR13847:SF289">
    <property type="entry name" value="GLYCINE OXIDASE"/>
    <property type="match status" value="1"/>
</dbReference>
<reference evidence="3 4" key="1">
    <citation type="submission" date="2021-01" db="EMBL/GenBank/DDBJ databases">
        <title>Whole genome shotgun sequence of Catellatospora chokoriensis NBRC 107358.</title>
        <authorList>
            <person name="Komaki H."/>
            <person name="Tamura T."/>
        </authorList>
    </citation>
    <scope>NUCLEOTIDE SEQUENCE [LARGE SCALE GENOMIC DNA]</scope>
    <source>
        <strain evidence="3 4">NBRC 107358</strain>
    </source>
</reference>
<keyword evidence="1" id="KW-0560">Oxidoreductase</keyword>
<feature type="domain" description="FAD dependent oxidoreductase" evidence="2">
    <location>
        <begin position="7"/>
        <end position="370"/>
    </location>
</feature>
<dbReference type="GO" id="GO:0016491">
    <property type="term" value="F:oxidoreductase activity"/>
    <property type="evidence" value="ECO:0007669"/>
    <property type="project" value="UniProtKB-KW"/>
</dbReference>
<evidence type="ECO:0000259" key="2">
    <source>
        <dbReference type="Pfam" id="PF01266"/>
    </source>
</evidence>
<dbReference type="AlphaFoldDB" id="A0A8J3KD85"/>
<organism evidence="3 4">
    <name type="scientific">Catellatospora chokoriensis</name>
    <dbReference type="NCBI Taxonomy" id="310353"/>
    <lineage>
        <taxon>Bacteria</taxon>
        <taxon>Bacillati</taxon>
        <taxon>Actinomycetota</taxon>
        <taxon>Actinomycetes</taxon>
        <taxon>Micromonosporales</taxon>
        <taxon>Micromonosporaceae</taxon>
        <taxon>Catellatospora</taxon>
    </lineage>
</organism>